<feature type="region of interest" description="Disordered" evidence="1">
    <location>
        <begin position="55"/>
        <end position="79"/>
    </location>
</feature>
<sequence>MSKFLFRPEFFMVLKRHGHDVAPEDGILSSLGENIVFSSSGRVTRSRFLKAVMSEHASRSQHEPPKCATPPGDPINPYEIRGAGEAEYGII</sequence>
<evidence type="ECO:0000313" key="3">
    <source>
        <dbReference type="Proteomes" id="UP000383932"/>
    </source>
</evidence>
<dbReference type="EMBL" id="SSOP01000485">
    <property type="protein sequence ID" value="KAB5588333.1"/>
    <property type="molecule type" value="Genomic_DNA"/>
</dbReference>
<name>A0A5N5QA01_9AGAM</name>
<dbReference type="AlphaFoldDB" id="A0A5N5QA01"/>
<evidence type="ECO:0000313" key="2">
    <source>
        <dbReference type="EMBL" id="KAB5588333.1"/>
    </source>
</evidence>
<keyword evidence="3" id="KW-1185">Reference proteome</keyword>
<protein>
    <submittedName>
        <fullName evidence="2">Uncharacterized protein</fullName>
    </submittedName>
</protein>
<proteinExistence type="predicted"/>
<evidence type="ECO:0000256" key="1">
    <source>
        <dbReference type="SAM" id="MobiDB-lite"/>
    </source>
</evidence>
<dbReference type="Proteomes" id="UP000383932">
    <property type="component" value="Unassembled WGS sequence"/>
</dbReference>
<feature type="compositionally biased region" description="Basic and acidic residues" evidence="1">
    <location>
        <begin position="56"/>
        <end position="65"/>
    </location>
</feature>
<comment type="caution">
    <text evidence="2">The sequence shown here is derived from an EMBL/GenBank/DDBJ whole genome shotgun (WGS) entry which is preliminary data.</text>
</comment>
<accession>A0A5N5QA01</accession>
<reference evidence="2 3" key="1">
    <citation type="journal article" date="2019" name="Fungal Biol. Biotechnol.">
        <title>Draft genome sequence of fastidious pathogen Ceratobasidium theobromae, which causes vascular-streak dieback in Theobroma cacao.</title>
        <authorList>
            <person name="Ali S.S."/>
            <person name="Asman A."/>
            <person name="Shao J."/>
            <person name="Firmansyah A.P."/>
            <person name="Susilo A.W."/>
            <person name="Rosmana A."/>
            <person name="McMahon P."/>
            <person name="Junaid M."/>
            <person name="Guest D."/>
            <person name="Kheng T.Y."/>
            <person name="Meinhardt L.W."/>
            <person name="Bailey B.A."/>
        </authorList>
    </citation>
    <scope>NUCLEOTIDE SEQUENCE [LARGE SCALE GENOMIC DNA]</scope>
    <source>
        <strain evidence="2 3">CT2</strain>
    </source>
</reference>
<organism evidence="2 3">
    <name type="scientific">Ceratobasidium theobromae</name>
    <dbReference type="NCBI Taxonomy" id="1582974"/>
    <lineage>
        <taxon>Eukaryota</taxon>
        <taxon>Fungi</taxon>
        <taxon>Dikarya</taxon>
        <taxon>Basidiomycota</taxon>
        <taxon>Agaricomycotina</taxon>
        <taxon>Agaricomycetes</taxon>
        <taxon>Cantharellales</taxon>
        <taxon>Ceratobasidiaceae</taxon>
        <taxon>Ceratobasidium</taxon>
    </lineage>
</organism>
<gene>
    <name evidence="2" type="ORF">CTheo_8228</name>
</gene>